<dbReference type="Proteomes" id="UP001346149">
    <property type="component" value="Unassembled WGS sequence"/>
</dbReference>
<feature type="transmembrane region" description="Helical" evidence="1">
    <location>
        <begin position="113"/>
        <end position="135"/>
    </location>
</feature>
<name>A0AAN7MDT3_TRANT</name>
<organism evidence="2 3">
    <name type="scientific">Trapa natans</name>
    <name type="common">Water chestnut</name>
    <dbReference type="NCBI Taxonomy" id="22666"/>
    <lineage>
        <taxon>Eukaryota</taxon>
        <taxon>Viridiplantae</taxon>
        <taxon>Streptophyta</taxon>
        <taxon>Embryophyta</taxon>
        <taxon>Tracheophyta</taxon>
        <taxon>Spermatophyta</taxon>
        <taxon>Magnoliopsida</taxon>
        <taxon>eudicotyledons</taxon>
        <taxon>Gunneridae</taxon>
        <taxon>Pentapetalae</taxon>
        <taxon>rosids</taxon>
        <taxon>malvids</taxon>
        <taxon>Myrtales</taxon>
        <taxon>Lythraceae</taxon>
        <taxon>Trapa</taxon>
    </lineage>
</organism>
<reference evidence="2 3" key="1">
    <citation type="journal article" date="2023" name="Hortic Res">
        <title>Pangenome of water caltrop reveals structural variations and asymmetric subgenome divergence after allopolyploidization.</title>
        <authorList>
            <person name="Zhang X."/>
            <person name="Chen Y."/>
            <person name="Wang L."/>
            <person name="Yuan Y."/>
            <person name="Fang M."/>
            <person name="Shi L."/>
            <person name="Lu R."/>
            <person name="Comes H.P."/>
            <person name="Ma Y."/>
            <person name="Chen Y."/>
            <person name="Huang G."/>
            <person name="Zhou Y."/>
            <person name="Zheng Z."/>
            <person name="Qiu Y."/>
        </authorList>
    </citation>
    <scope>NUCLEOTIDE SEQUENCE [LARGE SCALE GENOMIC DNA]</scope>
    <source>
        <strain evidence="2">F231</strain>
    </source>
</reference>
<dbReference type="GO" id="GO:0016020">
    <property type="term" value="C:membrane"/>
    <property type="evidence" value="ECO:0007669"/>
    <property type="project" value="TreeGrafter"/>
</dbReference>
<proteinExistence type="predicted"/>
<keyword evidence="3" id="KW-1185">Reference proteome</keyword>
<keyword evidence="1" id="KW-0472">Membrane</keyword>
<gene>
    <name evidence="2" type="ORF">SAY86_013004</name>
</gene>
<feature type="transmembrane region" description="Helical" evidence="1">
    <location>
        <begin position="267"/>
        <end position="292"/>
    </location>
</feature>
<feature type="transmembrane region" description="Helical" evidence="1">
    <location>
        <begin position="6"/>
        <end position="28"/>
    </location>
</feature>
<keyword evidence="1" id="KW-1133">Transmembrane helix</keyword>
<evidence type="ECO:0000256" key="1">
    <source>
        <dbReference type="SAM" id="Phobius"/>
    </source>
</evidence>
<feature type="transmembrane region" description="Helical" evidence="1">
    <location>
        <begin position="209"/>
        <end position="230"/>
    </location>
</feature>
<evidence type="ECO:0000313" key="2">
    <source>
        <dbReference type="EMBL" id="KAK4795010.1"/>
    </source>
</evidence>
<sequence>MALDIEWYDFVCFGIVGVAFIGALWILYRHEGISGGSGISAGDSFEGLLRSRRKLARTDGHVGTDCLWTSCWKGVHPGCLLVTRFVSFLAMVGFLYWDVMDSGASVFIYYTEWTFALVIVYFGLGTIVSAHGCWLHTIRKSSSSENKAIDDLPRIDPEESVSVTSNDYNGDGDAGINGNKSTEGYGEEGFLGRAGFWGYLMQITYQTSAGAVVLTDIMFWCIIAPFLSIAHVRLNWLMGCMHTLNAVFLLIDTGLNNLPFPWFRLAYFIIWSCTYVLFQWVIHACGFSWWPYPFIQLNTPWASLSYFALAVVHIPCYGIFALIEKVKTTILPRLFPHAFVRSN</sequence>
<dbReference type="AlphaFoldDB" id="A0AAN7MDT3"/>
<feature type="transmembrane region" description="Helical" evidence="1">
    <location>
        <begin position="304"/>
        <end position="323"/>
    </location>
</feature>
<feature type="transmembrane region" description="Helical" evidence="1">
    <location>
        <begin position="78"/>
        <end position="97"/>
    </location>
</feature>
<evidence type="ECO:0000313" key="3">
    <source>
        <dbReference type="Proteomes" id="UP001346149"/>
    </source>
</evidence>
<comment type="caution">
    <text evidence="2">The sequence shown here is derived from an EMBL/GenBank/DDBJ whole genome shotgun (WGS) entry which is preliminary data.</text>
</comment>
<dbReference type="PANTHER" id="PTHR12242">
    <property type="entry name" value="OS02G0130600 PROTEIN-RELATED"/>
    <property type="match status" value="1"/>
</dbReference>
<protein>
    <submittedName>
        <fullName evidence="2">Uncharacterized protein</fullName>
    </submittedName>
</protein>
<feature type="transmembrane region" description="Helical" evidence="1">
    <location>
        <begin position="236"/>
        <end position="255"/>
    </location>
</feature>
<keyword evidence="1" id="KW-0812">Transmembrane</keyword>
<accession>A0AAN7MDT3</accession>
<dbReference type="EMBL" id="JAXQNO010000007">
    <property type="protein sequence ID" value="KAK4795010.1"/>
    <property type="molecule type" value="Genomic_DNA"/>
</dbReference>
<dbReference type="PANTHER" id="PTHR12242:SF6">
    <property type="entry name" value="PROTEIN ROLLING PROTEIN"/>
    <property type="match status" value="1"/>
</dbReference>